<sequence length="207" mass="23488">MPRTVRIRTRKIATDSPQVIWDPDINIIRNLDEDLVREDDPVDRGHQAIPEARSATLQSSETHQTRNIVSQYNMRSSASKSNKKWPARLFSMLCCIVILSVVAFLLAFVYVFLKDLRSEKERNEDGTEINILGFWSLLVLSLSAGLTCCSFSWTLTYFDSFEPGMFPPTPLSPARFRKLTGHSFHIGYSMAILNGIMAALTVIWCLI</sequence>
<protein>
    <submittedName>
        <fullName evidence="2">ADP-ribosylation factor-like protein 6-interacting protein 6 isoform X1</fullName>
    </submittedName>
</protein>
<gene>
    <name evidence="2" type="ORF">HHUSO_G13089</name>
</gene>
<evidence type="ECO:0000313" key="2">
    <source>
        <dbReference type="EMBL" id="KAK6485140.1"/>
    </source>
</evidence>
<keyword evidence="1" id="KW-0472">Membrane</keyword>
<name>A0ABR0ZL27_HUSHU</name>
<dbReference type="Proteomes" id="UP001369086">
    <property type="component" value="Unassembled WGS sequence"/>
</dbReference>
<organism evidence="2 3">
    <name type="scientific">Huso huso</name>
    <name type="common">Beluga</name>
    <name type="synonym">Acipenser huso</name>
    <dbReference type="NCBI Taxonomy" id="61971"/>
    <lineage>
        <taxon>Eukaryota</taxon>
        <taxon>Metazoa</taxon>
        <taxon>Chordata</taxon>
        <taxon>Craniata</taxon>
        <taxon>Vertebrata</taxon>
        <taxon>Euteleostomi</taxon>
        <taxon>Actinopterygii</taxon>
        <taxon>Chondrostei</taxon>
        <taxon>Acipenseriformes</taxon>
        <taxon>Acipenseridae</taxon>
        <taxon>Huso</taxon>
    </lineage>
</organism>
<dbReference type="InterPro" id="IPR029383">
    <property type="entry name" value="ARL6IP6"/>
</dbReference>
<comment type="caution">
    <text evidence="2">The sequence shown here is derived from an EMBL/GenBank/DDBJ whole genome shotgun (WGS) entry which is preliminary data.</text>
</comment>
<evidence type="ECO:0000256" key="1">
    <source>
        <dbReference type="SAM" id="Phobius"/>
    </source>
</evidence>
<keyword evidence="1" id="KW-0812">Transmembrane</keyword>
<dbReference type="PANTHER" id="PTHR28640:SF1">
    <property type="entry name" value="ADP-RIBOSYLATION FACTOR-LIKE PROTEIN 6-INTERACTING PROTEIN 6"/>
    <property type="match status" value="1"/>
</dbReference>
<keyword evidence="3" id="KW-1185">Reference proteome</keyword>
<dbReference type="Pfam" id="PF15062">
    <property type="entry name" value="ARL6IP6"/>
    <property type="match status" value="1"/>
</dbReference>
<reference evidence="2 3" key="1">
    <citation type="submission" date="2021-05" db="EMBL/GenBank/DDBJ databases">
        <authorList>
            <person name="Zahm M."/>
            <person name="Klopp C."/>
            <person name="Cabau C."/>
            <person name="Kuhl H."/>
            <person name="Suciu R."/>
            <person name="Ciorpac M."/>
            <person name="Holostenco D."/>
            <person name="Gessner J."/>
            <person name="Wuertz S."/>
            <person name="Hohne C."/>
            <person name="Stock M."/>
            <person name="Gislard M."/>
            <person name="Lluch J."/>
            <person name="Milhes M."/>
            <person name="Lampietro C."/>
            <person name="Lopez Roques C."/>
            <person name="Donnadieu C."/>
            <person name="Du K."/>
            <person name="Schartl M."/>
            <person name="Guiguen Y."/>
        </authorList>
    </citation>
    <scope>NUCLEOTIDE SEQUENCE [LARGE SCALE GENOMIC DNA]</scope>
    <source>
        <strain evidence="2">Hh-F2</strain>
        <tissue evidence="2">Blood</tissue>
    </source>
</reference>
<feature type="transmembrane region" description="Helical" evidence="1">
    <location>
        <begin position="186"/>
        <end position="206"/>
    </location>
</feature>
<dbReference type="EMBL" id="JAHFZB010000010">
    <property type="protein sequence ID" value="KAK6485140.1"/>
    <property type="molecule type" value="Genomic_DNA"/>
</dbReference>
<dbReference type="PANTHER" id="PTHR28640">
    <property type="entry name" value="ADP-RIBOSYLATION FACTOR-LIKE PROTEIN 6-INTERACTING PROTEIN 6"/>
    <property type="match status" value="1"/>
</dbReference>
<evidence type="ECO:0000313" key="3">
    <source>
        <dbReference type="Proteomes" id="UP001369086"/>
    </source>
</evidence>
<feature type="transmembrane region" description="Helical" evidence="1">
    <location>
        <begin position="134"/>
        <end position="158"/>
    </location>
</feature>
<keyword evidence="1" id="KW-1133">Transmembrane helix</keyword>
<feature type="transmembrane region" description="Helical" evidence="1">
    <location>
        <begin position="89"/>
        <end position="113"/>
    </location>
</feature>
<accession>A0ABR0ZL27</accession>
<proteinExistence type="predicted"/>